<evidence type="ECO:0000313" key="3">
    <source>
        <dbReference type="Proteomes" id="UP000608955"/>
    </source>
</evidence>
<dbReference type="Proteomes" id="UP000608955">
    <property type="component" value="Unassembled WGS sequence"/>
</dbReference>
<proteinExistence type="predicted"/>
<evidence type="ECO:0000313" key="2">
    <source>
        <dbReference type="EMBL" id="GHD88328.1"/>
    </source>
</evidence>
<sequence length="112" mass="11999">MRSCGKATGADSAVGSVMEDLADEGCVVPIFIRCPRHLWCDEKFGQIGHLRELAGKRLFRGEIRLPWPARGPQDPVMPAIVVPVPPLSAAALPAARRQRAGRPEGAGPPPRS</sequence>
<dbReference type="AlphaFoldDB" id="A0A919CVD3"/>
<dbReference type="EMBL" id="BMVF01000005">
    <property type="protein sequence ID" value="GHD88328.1"/>
    <property type="molecule type" value="Genomic_DNA"/>
</dbReference>
<keyword evidence="3" id="KW-1185">Reference proteome</keyword>
<reference evidence="2" key="2">
    <citation type="submission" date="2020-09" db="EMBL/GenBank/DDBJ databases">
        <authorList>
            <person name="Sun Q."/>
            <person name="Ohkuma M."/>
        </authorList>
    </citation>
    <scope>NUCLEOTIDE SEQUENCE</scope>
    <source>
        <strain evidence="2">JCM 4654</strain>
    </source>
</reference>
<feature type="region of interest" description="Disordered" evidence="1">
    <location>
        <begin position="92"/>
        <end position="112"/>
    </location>
</feature>
<gene>
    <name evidence="2" type="ORF">GCM10010508_23990</name>
</gene>
<accession>A0A919CVD3</accession>
<comment type="caution">
    <text evidence="2">The sequence shown here is derived from an EMBL/GenBank/DDBJ whole genome shotgun (WGS) entry which is preliminary data.</text>
</comment>
<name>A0A919CVD3_9ACTN</name>
<protein>
    <submittedName>
        <fullName evidence="2">Uncharacterized protein</fullName>
    </submittedName>
</protein>
<evidence type="ECO:0000256" key="1">
    <source>
        <dbReference type="SAM" id="MobiDB-lite"/>
    </source>
</evidence>
<organism evidence="2 3">
    <name type="scientific">Streptomyces naganishii JCM 4654</name>
    <dbReference type="NCBI Taxonomy" id="1306179"/>
    <lineage>
        <taxon>Bacteria</taxon>
        <taxon>Bacillati</taxon>
        <taxon>Actinomycetota</taxon>
        <taxon>Actinomycetes</taxon>
        <taxon>Kitasatosporales</taxon>
        <taxon>Streptomycetaceae</taxon>
        <taxon>Streptomyces</taxon>
    </lineage>
</organism>
<reference evidence="2" key="1">
    <citation type="journal article" date="2014" name="Int. J. Syst. Evol. Microbiol.">
        <title>Complete genome sequence of Corynebacterium casei LMG S-19264T (=DSM 44701T), isolated from a smear-ripened cheese.</title>
        <authorList>
            <consortium name="US DOE Joint Genome Institute (JGI-PGF)"/>
            <person name="Walter F."/>
            <person name="Albersmeier A."/>
            <person name="Kalinowski J."/>
            <person name="Ruckert C."/>
        </authorList>
    </citation>
    <scope>NUCLEOTIDE SEQUENCE</scope>
    <source>
        <strain evidence="2">JCM 4654</strain>
    </source>
</reference>